<evidence type="ECO:0000313" key="2">
    <source>
        <dbReference type="EMBL" id="KAK3279446.1"/>
    </source>
</evidence>
<organism evidence="2 3">
    <name type="scientific">Cymbomonas tetramitiformis</name>
    <dbReference type="NCBI Taxonomy" id="36881"/>
    <lineage>
        <taxon>Eukaryota</taxon>
        <taxon>Viridiplantae</taxon>
        <taxon>Chlorophyta</taxon>
        <taxon>Pyramimonadophyceae</taxon>
        <taxon>Pyramimonadales</taxon>
        <taxon>Pyramimonadaceae</taxon>
        <taxon>Cymbomonas</taxon>
    </lineage>
</organism>
<dbReference type="EMBL" id="LGRX02004888">
    <property type="protein sequence ID" value="KAK3279446.1"/>
    <property type="molecule type" value="Genomic_DNA"/>
</dbReference>
<sequence length="237" mass="27279">MHQLLKAKRQSGHLEKNTLFSNFRAVLDLVDCSGSAPHQTRLDDCSPSPPQEIALLEQVLNYVELLEKEGQAKNDRLNNLQNQVEELNFELETRCRAEDENLSAAPAVTRNEETEFVIEELNGLKVSLQKAQTERAEAERAARCRERNLESQIAELNFEMKTLESSFQQARRDQFNAEKEARVKRAELQILHEIQEEKIAANFELDKLKAQLQKIECDQRNCGYGTRDEFILVHLEG</sequence>
<dbReference type="AlphaFoldDB" id="A0AAE0GJZ4"/>
<dbReference type="Proteomes" id="UP001190700">
    <property type="component" value="Unassembled WGS sequence"/>
</dbReference>
<keyword evidence="3" id="KW-1185">Reference proteome</keyword>
<proteinExistence type="predicted"/>
<evidence type="ECO:0000313" key="3">
    <source>
        <dbReference type="Proteomes" id="UP001190700"/>
    </source>
</evidence>
<reference evidence="2 3" key="1">
    <citation type="journal article" date="2015" name="Genome Biol. Evol.">
        <title>Comparative Genomics of a Bacterivorous Green Alga Reveals Evolutionary Causalities and Consequences of Phago-Mixotrophic Mode of Nutrition.</title>
        <authorList>
            <person name="Burns J.A."/>
            <person name="Paasch A."/>
            <person name="Narechania A."/>
            <person name="Kim E."/>
        </authorList>
    </citation>
    <scope>NUCLEOTIDE SEQUENCE [LARGE SCALE GENOMIC DNA]</scope>
    <source>
        <strain evidence="2 3">PLY_AMNH</strain>
    </source>
</reference>
<accession>A0AAE0GJZ4</accession>
<feature type="coiled-coil region" evidence="1">
    <location>
        <begin position="63"/>
        <end position="97"/>
    </location>
</feature>
<name>A0AAE0GJZ4_9CHLO</name>
<protein>
    <submittedName>
        <fullName evidence="2">Uncharacterized protein</fullName>
    </submittedName>
</protein>
<feature type="coiled-coil region" evidence="1">
    <location>
        <begin position="121"/>
        <end position="218"/>
    </location>
</feature>
<comment type="caution">
    <text evidence="2">The sequence shown here is derived from an EMBL/GenBank/DDBJ whole genome shotgun (WGS) entry which is preliminary data.</text>
</comment>
<evidence type="ECO:0000256" key="1">
    <source>
        <dbReference type="SAM" id="Coils"/>
    </source>
</evidence>
<gene>
    <name evidence="2" type="ORF">CYMTET_12672</name>
</gene>
<keyword evidence="1" id="KW-0175">Coiled coil</keyword>